<protein>
    <submittedName>
        <fullName evidence="1">25355_t:CDS:1</fullName>
    </submittedName>
</protein>
<feature type="non-terminal residue" evidence="1">
    <location>
        <position position="185"/>
    </location>
</feature>
<gene>
    <name evidence="1" type="ORF">DERYTH_LOCUS19817</name>
</gene>
<sequence length="185" mass="21528">SENEMYDLTNEESQEDTDISLDNEMKNDFYSDNLNVRRHSFECSQSRTHKAKKVIDITKQRKCNSAAINCQWHVNFNKRKNATKIEMLEDIEFYTRSTEGLGAKIQYSLLSAKYPNKYIDKKDLYNTIQWFRIPSCDKLKTDAAEALQQLIALKAEDSEWVVVPNIGDGNRLMALFWMSPLQVSL</sequence>
<dbReference type="EMBL" id="CAJVPY010022334">
    <property type="protein sequence ID" value="CAG8782479.1"/>
    <property type="molecule type" value="Genomic_DNA"/>
</dbReference>
<comment type="caution">
    <text evidence="1">The sequence shown here is derived from an EMBL/GenBank/DDBJ whole genome shotgun (WGS) entry which is preliminary data.</text>
</comment>
<reference evidence="1" key="1">
    <citation type="submission" date="2021-06" db="EMBL/GenBank/DDBJ databases">
        <authorList>
            <person name="Kallberg Y."/>
            <person name="Tangrot J."/>
            <person name="Rosling A."/>
        </authorList>
    </citation>
    <scope>NUCLEOTIDE SEQUENCE</scope>
    <source>
        <strain evidence="1">MA453B</strain>
    </source>
</reference>
<name>A0A9N9P144_9GLOM</name>
<evidence type="ECO:0000313" key="1">
    <source>
        <dbReference type="EMBL" id="CAG8782479.1"/>
    </source>
</evidence>
<dbReference type="Proteomes" id="UP000789405">
    <property type="component" value="Unassembled WGS sequence"/>
</dbReference>
<keyword evidence="2" id="KW-1185">Reference proteome</keyword>
<evidence type="ECO:0000313" key="2">
    <source>
        <dbReference type="Proteomes" id="UP000789405"/>
    </source>
</evidence>
<proteinExistence type="predicted"/>
<dbReference type="AlphaFoldDB" id="A0A9N9P144"/>
<dbReference type="OrthoDB" id="2399759at2759"/>
<organism evidence="1 2">
    <name type="scientific">Dentiscutata erythropus</name>
    <dbReference type="NCBI Taxonomy" id="1348616"/>
    <lineage>
        <taxon>Eukaryota</taxon>
        <taxon>Fungi</taxon>
        <taxon>Fungi incertae sedis</taxon>
        <taxon>Mucoromycota</taxon>
        <taxon>Glomeromycotina</taxon>
        <taxon>Glomeromycetes</taxon>
        <taxon>Diversisporales</taxon>
        <taxon>Gigasporaceae</taxon>
        <taxon>Dentiscutata</taxon>
    </lineage>
</organism>
<accession>A0A9N9P144</accession>